<organism evidence="2 3">
    <name type="scientific">Hydnum rufescens UP504</name>
    <dbReference type="NCBI Taxonomy" id="1448309"/>
    <lineage>
        <taxon>Eukaryota</taxon>
        <taxon>Fungi</taxon>
        <taxon>Dikarya</taxon>
        <taxon>Basidiomycota</taxon>
        <taxon>Agaricomycotina</taxon>
        <taxon>Agaricomycetes</taxon>
        <taxon>Cantharellales</taxon>
        <taxon>Hydnaceae</taxon>
        <taxon>Hydnum</taxon>
    </lineage>
</organism>
<gene>
    <name evidence="2" type="ORF">BS47DRAFT_426665</name>
</gene>
<dbReference type="OrthoDB" id="10251155at2759"/>
<dbReference type="Proteomes" id="UP000886523">
    <property type="component" value="Unassembled WGS sequence"/>
</dbReference>
<evidence type="ECO:0000313" key="3">
    <source>
        <dbReference type="Proteomes" id="UP000886523"/>
    </source>
</evidence>
<feature type="compositionally biased region" description="Basic and acidic residues" evidence="1">
    <location>
        <begin position="1"/>
        <end position="12"/>
    </location>
</feature>
<feature type="region of interest" description="Disordered" evidence="1">
    <location>
        <begin position="1"/>
        <end position="25"/>
    </location>
</feature>
<evidence type="ECO:0000256" key="1">
    <source>
        <dbReference type="SAM" id="MobiDB-lite"/>
    </source>
</evidence>
<feature type="compositionally biased region" description="Low complexity" evidence="1">
    <location>
        <begin position="62"/>
        <end position="71"/>
    </location>
</feature>
<reference evidence="2" key="1">
    <citation type="journal article" date="2020" name="Nat. Commun.">
        <title>Large-scale genome sequencing of mycorrhizal fungi provides insights into the early evolution of symbiotic traits.</title>
        <authorList>
            <person name="Miyauchi S."/>
            <person name="Kiss E."/>
            <person name="Kuo A."/>
            <person name="Drula E."/>
            <person name="Kohler A."/>
            <person name="Sanchez-Garcia M."/>
            <person name="Morin E."/>
            <person name="Andreopoulos B."/>
            <person name="Barry K.W."/>
            <person name="Bonito G."/>
            <person name="Buee M."/>
            <person name="Carver A."/>
            <person name="Chen C."/>
            <person name="Cichocki N."/>
            <person name="Clum A."/>
            <person name="Culley D."/>
            <person name="Crous P.W."/>
            <person name="Fauchery L."/>
            <person name="Girlanda M."/>
            <person name="Hayes R.D."/>
            <person name="Keri Z."/>
            <person name="LaButti K."/>
            <person name="Lipzen A."/>
            <person name="Lombard V."/>
            <person name="Magnuson J."/>
            <person name="Maillard F."/>
            <person name="Murat C."/>
            <person name="Nolan M."/>
            <person name="Ohm R.A."/>
            <person name="Pangilinan J."/>
            <person name="Pereira M.F."/>
            <person name="Perotto S."/>
            <person name="Peter M."/>
            <person name="Pfister S."/>
            <person name="Riley R."/>
            <person name="Sitrit Y."/>
            <person name="Stielow J.B."/>
            <person name="Szollosi G."/>
            <person name="Zifcakova L."/>
            <person name="Stursova M."/>
            <person name="Spatafora J.W."/>
            <person name="Tedersoo L."/>
            <person name="Vaario L.M."/>
            <person name="Yamada A."/>
            <person name="Yan M."/>
            <person name="Wang P."/>
            <person name="Xu J."/>
            <person name="Bruns T."/>
            <person name="Baldrian P."/>
            <person name="Vilgalys R."/>
            <person name="Dunand C."/>
            <person name="Henrissat B."/>
            <person name="Grigoriev I.V."/>
            <person name="Hibbett D."/>
            <person name="Nagy L.G."/>
            <person name="Martin F.M."/>
        </authorList>
    </citation>
    <scope>NUCLEOTIDE SEQUENCE</scope>
    <source>
        <strain evidence="2">UP504</strain>
    </source>
</reference>
<dbReference type="EMBL" id="MU128928">
    <property type="protein sequence ID" value="KAF9518019.1"/>
    <property type="molecule type" value="Genomic_DNA"/>
</dbReference>
<dbReference type="AlphaFoldDB" id="A0A9P6E0F4"/>
<protein>
    <submittedName>
        <fullName evidence="2">Uncharacterized protein</fullName>
    </submittedName>
</protein>
<dbReference type="Gene3D" id="2.40.110.20">
    <property type="match status" value="1"/>
</dbReference>
<evidence type="ECO:0000313" key="2">
    <source>
        <dbReference type="EMBL" id="KAF9518019.1"/>
    </source>
</evidence>
<proteinExistence type="predicted"/>
<sequence length="83" mass="9318">MTQRPRGSDLSHTETTAKLVKESVDTESLRSQEWCLDGFKSFSATDGSLSVTLDRPRWDPVPSRFSSSHRGPPSPHPRQKHTV</sequence>
<comment type="caution">
    <text evidence="2">The sequence shown here is derived from an EMBL/GenBank/DDBJ whole genome shotgun (WGS) entry which is preliminary data.</text>
</comment>
<keyword evidence="3" id="KW-1185">Reference proteome</keyword>
<accession>A0A9P6E0F4</accession>
<feature type="region of interest" description="Disordered" evidence="1">
    <location>
        <begin position="50"/>
        <end position="83"/>
    </location>
</feature>
<name>A0A9P6E0F4_9AGAM</name>